<proteinExistence type="predicted"/>
<feature type="signal peptide" evidence="1">
    <location>
        <begin position="1"/>
        <end position="25"/>
    </location>
</feature>
<evidence type="ECO:0008006" key="4">
    <source>
        <dbReference type="Google" id="ProtNLM"/>
    </source>
</evidence>
<organism evidence="2 3">
    <name type="scientific">Aequorivita echinoideorum</name>
    <dbReference type="NCBI Taxonomy" id="1549647"/>
    <lineage>
        <taxon>Bacteria</taxon>
        <taxon>Pseudomonadati</taxon>
        <taxon>Bacteroidota</taxon>
        <taxon>Flavobacteriia</taxon>
        <taxon>Flavobacteriales</taxon>
        <taxon>Flavobacteriaceae</taxon>
        <taxon>Aequorivita</taxon>
    </lineage>
</organism>
<name>A0ABS5S4S9_9FLAO</name>
<keyword evidence="3" id="KW-1185">Reference proteome</keyword>
<accession>A0ABS5S4S9</accession>
<keyword evidence="1" id="KW-0732">Signal</keyword>
<dbReference type="RefSeq" id="WP_214113097.1">
    <property type="nucleotide sequence ID" value="NZ_JAHCTB010000003.1"/>
</dbReference>
<evidence type="ECO:0000256" key="1">
    <source>
        <dbReference type="SAM" id="SignalP"/>
    </source>
</evidence>
<feature type="chain" id="PRO_5045206258" description="Outer membrane protein beta-barrel domain-containing protein" evidence="1">
    <location>
        <begin position="26"/>
        <end position="162"/>
    </location>
</feature>
<dbReference type="EMBL" id="JAHCTB010000003">
    <property type="protein sequence ID" value="MBT0608227.1"/>
    <property type="molecule type" value="Genomic_DNA"/>
</dbReference>
<evidence type="ECO:0000313" key="2">
    <source>
        <dbReference type="EMBL" id="MBT0608227.1"/>
    </source>
</evidence>
<comment type="caution">
    <text evidence="2">The sequence shown here is derived from an EMBL/GenBank/DDBJ whole genome shotgun (WGS) entry which is preliminary data.</text>
</comment>
<gene>
    <name evidence="2" type="ORF">KIV10_08545</name>
</gene>
<dbReference type="Proteomes" id="UP001297092">
    <property type="component" value="Unassembled WGS sequence"/>
</dbReference>
<evidence type="ECO:0000313" key="3">
    <source>
        <dbReference type="Proteomes" id="UP001297092"/>
    </source>
</evidence>
<reference evidence="2 3" key="1">
    <citation type="submission" date="2021-05" db="EMBL/GenBank/DDBJ databases">
        <title>Aequorivita echinoideorum JCM 30378 genome.</title>
        <authorList>
            <person name="Zhang H."/>
            <person name="Li C."/>
        </authorList>
    </citation>
    <scope>NUCLEOTIDE SEQUENCE [LARGE SCALE GENOMIC DNA]</scope>
    <source>
        <strain evidence="2 3">JCM30378</strain>
    </source>
</reference>
<sequence length="162" mass="18104">MKKIHLHFNTSFLFLFLFLATSSFSQTENNTLPIQDNSEEEIENEPHRIGTISMGAYLPIAFGDNYVNNGIEVNGGIRFTFKVNTLPNIFVGPYVSFFNGSVEKPLEVGDFNSTANTVVGVIAGYEKQWNDWFFPQGLVLAIPITQIKKIPKNSLIPVLPFG</sequence>
<protein>
    <recommendedName>
        <fullName evidence="4">Outer membrane protein beta-barrel domain-containing protein</fullName>
    </recommendedName>
</protein>